<gene>
    <name evidence="1" type="ordered locus">Caul_4754</name>
</gene>
<evidence type="ECO:0000313" key="1">
    <source>
        <dbReference type="EMBL" id="ABZ73874.1"/>
    </source>
</evidence>
<reference evidence="1" key="1">
    <citation type="submission" date="2008-01" db="EMBL/GenBank/DDBJ databases">
        <title>Complete sequence of chromosome of Caulobacter sp. K31.</title>
        <authorList>
            <consortium name="US DOE Joint Genome Institute"/>
            <person name="Copeland A."/>
            <person name="Lucas S."/>
            <person name="Lapidus A."/>
            <person name="Barry K."/>
            <person name="Glavina del Rio T."/>
            <person name="Dalin E."/>
            <person name="Tice H."/>
            <person name="Pitluck S."/>
            <person name="Bruce D."/>
            <person name="Goodwin L."/>
            <person name="Thompson L.S."/>
            <person name="Brettin T."/>
            <person name="Detter J.C."/>
            <person name="Han C."/>
            <person name="Schmutz J."/>
            <person name="Larimer F."/>
            <person name="Land M."/>
            <person name="Hauser L."/>
            <person name="Kyrpides N."/>
            <person name="Kim E."/>
            <person name="Stephens C."/>
            <person name="Richardson P."/>
        </authorList>
    </citation>
    <scope>NUCLEOTIDE SEQUENCE [LARGE SCALE GENOMIC DNA]</scope>
    <source>
        <strain evidence="1">K31</strain>
    </source>
</reference>
<sequence precursor="true">MASAVKGLFALATVAAISIGLLLPVPGAVHQKLDVQGLYETMDVGN</sequence>
<proteinExistence type="predicted"/>
<name>B0T3Z0_CAUSK</name>
<dbReference type="KEGG" id="cak:Caul_4754"/>
<accession>B0T3Z0</accession>
<dbReference type="HOGENOM" id="CLU_3181629_0_0_5"/>
<dbReference type="EMBL" id="CP000927">
    <property type="protein sequence ID" value="ABZ73874.1"/>
    <property type="molecule type" value="Genomic_DNA"/>
</dbReference>
<protein>
    <submittedName>
        <fullName evidence="1">Uncharacterized protein</fullName>
    </submittedName>
</protein>
<organism evidence="1">
    <name type="scientific">Caulobacter sp. (strain K31)</name>
    <dbReference type="NCBI Taxonomy" id="366602"/>
    <lineage>
        <taxon>Bacteria</taxon>
        <taxon>Pseudomonadati</taxon>
        <taxon>Pseudomonadota</taxon>
        <taxon>Alphaproteobacteria</taxon>
        <taxon>Caulobacterales</taxon>
        <taxon>Caulobacteraceae</taxon>
        <taxon>Caulobacter</taxon>
    </lineage>
</organism>
<dbReference type="AlphaFoldDB" id="B0T3Z0"/>